<sequence length="44" mass="5382">MNFSHDLTLKFLNHNQFIKSALKMKEIKYGKIVNKYYLNFLKFI</sequence>
<evidence type="ECO:0000313" key="2">
    <source>
        <dbReference type="Proteomes" id="UP000032414"/>
    </source>
</evidence>
<proteinExistence type="predicted"/>
<evidence type="ECO:0000313" key="1">
    <source>
        <dbReference type="EMBL" id="CEG59694.1"/>
    </source>
</evidence>
<dbReference type="EMBL" id="LN614830">
    <property type="protein sequence ID" value="CEG59694.1"/>
    <property type="molecule type" value="Genomic_DNA"/>
</dbReference>
<reference evidence="2" key="1">
    <citation type="submission" date="2014-09" db="EMBL/GenBank/DDBJ databases">
        <authorList>
            <person name="Gomez-Valero L."/>
        </authorList>
    </citation>
    <scope>NUCLEOTIDE SEQUENCE [LARGE SCALE GENOMIC DNA]</scope>
    <source>
        <strain evidence="2">ATCC33218</strain>
    </source>
</reference>
<protein>
    <submittedName>
        <fullName evidence="1">Uncharacterized protein</fullName>
    </submittedName>
</protein>
<dbReference type="KEGG" id="tmc:LMI_0334"/>
<dbReference type="HOGENOM" id="CLU_3223141_0_0_6"/>
<accession>A0A098GB29</accession>
<gene>
    <name evidence="1" type="ORF">LMI_0334</name>
</gene>
<dbReference type="AlphaFoldDB" id="A0A098GB29"/>
<dbReference type="Proteomes" id="UP000032414">
    <property type="component" value="Chromosome I"/>
</dbReference>
<name>A0A098GB29_LEGMI</name>
<organism evidence="1 2">
    <name type="scientific">Legionella micdadei</name>
    <name type="common">Tatlockia micdadei</name>
    <dbReference type="NCBI Taxonomy" id="451"/>
    <lineage>
        <taxon>Bacteria</taxon>
        <taxon>Pseudomonadati</taxon>
        <taxon>Pseudomonadota</taxon>
        <taxon>Gammaproteobacteria</taxon>
        <taxon>Legionellales</taxon>
        <taxon>Legionellaceae</taxon>
        <taxon>Legionella</taxon>
    </lineage>
</organism>